<dbReference type="GO" id="GO:0031647">
    <property type="term" value="P:regulation of protein stability"/>
    <property type="evidence" value="ECO:0007669"/>
    <property type="project" value="UniProtKB-ARBA"/>
</dbReference>
<keyword evidence="4 5" id="KW-0378">Hydrolase</keyword>
<dbReference type="FunFam" id="3.40.50.1820:FF:000335">
    <property type="entry name" value="Carboxypeptidase"/>
    <property type="match status" value="1"/>
</dbReference>
<keyword evidence="3 5" id="KW-0645">Protease</keyword>
<evidence type="ECO:0000256" key="5">
    <source>
        <dbReference type="RuleBase" id="RU361156"/>
    </source>
</evidence>
<dbReference type="EC" id="3.4.16.-" evidence="5"/>
<evidence type="ECO:0000313" key="7">
    <source>
        <dbReference type="WBParaSite" id="Gr19_v10_g5341.t1"/>
    </source>
</evidence>
<feature type="chain" id="PRO_5038154539" description="Carboxypeptidase" evidence="5">
    <location>
        <begin position="21"/>
        <end position="483"/>
    </location>
</feature>
<keyword evidence="6" id="KW-1185">Reference proteome</keyword>
<dbReference type="Gene3D" id="3.40.50.1820">
    <property type="entry name" value="alpha/beta hydrolase"/>
    <property type="match status" value="2"/>
</dbReference>
<dbReference type="Proteomes" id="UP000887572">
    <property type="component" value="Unplaced"/>
</dbReference>
<dbReference type="WBParaSite" id="Gr19_v10_g5341.t1">
    <property type="protein sequence ID" value="Gr19_v10_g5341.t1"/>
    <property type="gene ID" value="Gr19_v10_g5341"/>
</dbReference>
<evidence type="ECO:0000313" key="6">
    <source>
        <dbReference type="Proteomes" id="UP000887572"/>
    </source>
</evidence>
<dbReference type="GO" id="GO:0004185">
    <property type="term" value="F:serine-type carboxypeptidase activity"/>
    <property type="evidence" value="ECO:0007669"/>
    <property type="project" value="UniProtKB-UniRule"/>
</dbReference>
<evidence type="ECO:0000256" key="4">
    <source>
        <dbReference type="ARBA" id="ARBA00022801"/>
    </source>
</evidence>
<dbReference type="PROSITE" id="PS00131">
    <property type="entry name" value="CARBOXYPEPT_SER_SER"/>
    <property type="match status" value="1"/>
</dbReference>
<sequence>MLMRTLLTLLSLSFRWLTWAESEDAIHSLPGLSFDPNFKHYSGYLKTARTHFLHYWFVTSQNNPNSDPLVFWFNGGPGCSSLDGLLNEMGPYQVNPDGQTLRQNRNSWNKNASIVYIESPVGVGFSYSSDGFSGFPSDDSTSTENYEAFKQFFLKFPAFRLNRVFIAGESYGGIYVPTLVGRILEGLKKFPVNLEGMAIGNGCVNQALDTDTLVRFAYGHGLVGEKEWTDIEKECCNGCFDDCDLSAQRGECRKKVEEIVTFCWEGGLNVYDLFRPCDTKSERNSIKMRAIKRGILRAKSSPNKSHRWHFGFNESGAGRNGVSMSSDGRRFYSDVPCLDDTSIINYLNIPSVRQALHIAPTEIVPDWDICNDWINMVYRMQYADVSSLVRKAVDSKLRVLLYYGDTDMACNFLQGQQFSAQLGLEPIVRKKPWHFDGQIGGFKTQYAKGLTFITVRGAGHMVPQWRGPQMDYAFGQFLANRTI</sequence>
<dbReference type="PANTHER" id="PTHR11802:SF418">
    <property type="entry name" value="SERINE CARBOXYPEPTIDASE CTSA-1.1"/>
    <property type="match status" value="1"/>
</dbReference>
<protein>
    <recommendedName>
        <fullName evidence="5">Carboxypeptidase</fullName>
        <ecNumber evidence="5">3.4.16.-</ecNumber>
    </recommendedName>
</protein>
<dbReference type="SUPFAM" id="SSF53474">
    <property type="entry name" value="alpha/beta-Hydrolases"/>
    <property type="match status" value="1"/>
</dbReference>
<comment type="similarity">
    <text evidence="1 5">Belongs to the peptidase S10 family.</text>
</comment>
<proteinExistence type="inferred from homology"/>
<dbReference type="Pfam" id="PF00450">
    <property type="entry name" value="Peptidase_S10"/>
    <property type="match status" value="1"/>
</dbReference>
<feature type="signal peptide" evidence="5">
    <location>
        <begin position="1"/>
        <end position="20"/>
    </location>
</feature>
<dbReference type="InterPro" id="IPR018202">
    <property type="entry name" value="Ser_caboxypep_ser_AS"/>
</dbReference>
<dbReference type="AlphaFoldDB" id="A0A914HWM5"/>
<dbReference type="PRINTS" id="PR00724">
    <property type="entry name" value="CRBOXYPTASEC"/>
</dbReference>
<accession>A0A914HWM5</accession>
<evidence type="ECO:0000256" key="1">
    <source>
        <dbReference type="ARBA" id="ARBA00009431"/>
    </source>
</evidence>
<dbReference type="GO" id="GO:0006508">
    <property type="term" value="P:proteolysis"/>
    <property type="evidence" value="ECO:0007669"/>
    <property type="project" value="UniProtKB-KW"/>
</dbReference>
<name>A0A914HWM5_GLORO</name>
<dbReference type="InterPro" id="IPR029058">
    <property type="entry name" value="AB_hydrolase_fold"/>
</dbReference>
<dbReference type="GO" id="GO:1904715">
    <property type="term" value="P:negative regulation of chaperone-mediated autophagy"/>
    <property type="evidence" value="ECO:0007669"/>
    <property type="project" value="UniProtKB-ARBA"/>
</dbReference>
<dbReference type="PANTHER" id="PTHR11802">
    <property type="entry name" value="SERINE PROTEASE FAMILY S10 SERINE CARBOXYPEPTIDASE"/>
    <property type="match status" value="1"/>
</dbReference>
<keyword evidence="5" id="KW-0732">Signal</keyword>
<dbReference type="InterPro" id="IPR001563">
    <property type="entry name" value="Peptidase_S10"/>
</dbReference>
<organism evidence="6 7">
    <name type="scientific">Globodera rostochiensis</name>
    <name type="common">Golden nematode worm</name>
    <name type="synonym">Heterodera rostochiensis</name>
    <dbReference type="NCBI Taxonomy" id="31243"/>
    <lineage>
        <taxon>Eukaryota</taxon>
        <taxon>Metazoa</taxon>
        <taxon>Ecdysozoa</taxon>
        <taxon>Nematoda</taxon>
        <taxon>Chromadorea</taxon>
        <taxon>Rhabditida</taxon>
        <taxon>Tylenchina</taxon>
        <taxon>Tylenchomorpha</taxon>
        <taxon>Tylenchoidea</taxon>
        <taxon>Heteroderidae</taxon>
        <taxon>Heteroderinae</taxon>
        <taxon>Globodera</taxon>
    </lineage>
</organism>
<keyword evidence="2 5" id="KW-0121">Carboxypeptidase</keyword>
<evidence type="ECO:0000256" key="3">
    <source>
        <dbReference type="ARBA" id="ARBA00022670"/>
    </source>
</evidence>
<evidence type="ECO:0000256" key="2">
    <source>
        <dbReference type="ARBA" id="ARBA00022645"/>
    </source>
</evidence>
<reference evidence="7" key="1">
    <citation type="submission" date="2022-11" db="UniProtKB">
        <authorList>
            <consortium name="WormBaseParasite"/>
        </authorList>
    </citation>
    <scope>IDENTIFICATION</scope>
</reference>